<proteinExistence type="predicted"/>
<name>A0A1S8ARM5_9EURY</name>
<keyword evidence="2" id="KW-1185">Reference proteome</keyword>
<organism evidence="1 2">
    <name type="scientific">Natrinema saccharevitans</name>
    <dbReference type="NCBI Taxonomy" id="301967"/>
    <lineage>
        <taxon>Archaea</taxon>
        <taxon>Methanobacteriati</taxon>
        <taxon>Methanobacteriota</taxon>
        <taxon>Stenosarchaea group</taxon>
        <taxon>Halobacteria</taxon>
        <taxon>Halobacteriales</taxon>
        <taxon>Natrialbaceae</taxon>
        <taxon>Natrinema</taxon>
    </lineage>
</organism>
<dbReference type="OrthoDB" id="193751at2157"/>
<comment type="caution">
    <text evidence="1">The sequence shown here is derived from an EMBL/GenBank/DDBJ whole genome shotgun (WGS) entry which is preliminary data.</text>
</comment>
<dbReference type="AlphaFoldDB" id="A0A1S8ARM5"/>
<accession>A0A1S8ARM5</accession>
<gene>
    <name evidence="1" type="ORF">A6E15_18180</name>
</gene>
<dbReference type="EMBL" id="LWLN01000002">
    <property type="protein sequence ID" value="OLZ39322.1"/>
    <property type="molecule type" value="Genomic_DNA"/>
</dbReference>
<reference evidence="2" key="1">
    <citation type="submission" date="2016-04" db="EMBL/GenBank/DDBJ databases">
        <authorList>
            <person name="Chen S.-C."/>
            <person name="Lai M.-C."/>
        </authorList>
    </citation>
    <scope>NUCLEOTIDE SEQUENCE [LARGE SCALE GENOMIC DNA]</scope>
    <source>
        <strain evidence="2">AB14</strain>
    </source>
</reference>
<dbReference type="RefSeq" id="WP_076148636.1">
    <property type="nucleotide sequence ID" value="NZ_LWLN01000002.1"/>
</dbReference>
<protein>
    <submittedName>
        <fullName evidence="1">Uncharacterized protein</fullName>
    </submittedName>
</protein>
<dbReference type="PROSITE" id="PS51257">
    <property type="entry name" value="PROKAR_LIPOPROTEIN"/>
    <property type="match status" value="1"/>
</dbReference>
<evidence type="ECO:0000313" key="1">
    <source>
        <dbReference type="EMBL" id="OLZ39322.1"/>
    </source>
</evidence>
<sequence>MRRRQFLASGTALLSVAVAGCAHPPVVLDLDEATAEDIAAEVSVTVEPGSEEYSLVASVLENGSTGRSERYELFDRADTIRFGDSFYDVSETRLKSGERTVYEVFIDVDPANSTPEVGEIEYGDLPETDRQHLDQIVSKDSTRGEDGSDIGVEYGTGENVGNGSVFVPEQQYDILVHNENRYRITIDSRTTSETAYRYEVSEVASGVEPFADQVRDRYLFTLTGLSDAERDVVEEAIDGGYFQDDDAFRSVVDRIRDHKGINVADFYGTWLFEYEGAEYLTYAEW</sequence>
<dbReference type="Proteomes" id="UP000189370">
    <property type="component" value="Unassembled WGS sequence"/>
</dbReference>
<evidence type="ECO:0000313" key="2">
    <source>
        <dbReference type="Proteomes" id="UP000189370"/>
    </source>
</evidence>